<comment type="subcellular location">
    <subcellularLocation>
        <location evidence="1">Nucleus</location>
    </subcellularLocation>
</comment>
<dbReference type="Gene3D" id="3.30.1560.10">
    <property type="entry name" value="Mago nashi"/>
    <property type="match status" value="1"/>
</dbReference>
<dbReference type="GO" id="GO:0005891">
    <property type="term" value="C:voltage-gated calcium channel complex"/>
    <property type="evidence" value="ECO:0007669"/>
    <property type="project" value="TreeGrafter"/>
</dbReference>
<feature type="region of interest" description="Disordered" evidence="5">
    <location>
        <begin position="869"/>
        <end position="897"/>
    </location>
</feature>
<proteinExistence type="inferred from homology"/>
<dbReference type="CDD" id="cd00161">
    <property type="entry name" value="beta-trefoil_Ricin-like"/>
    <property type="match status" value="1"/>
</dbReference>
<dbReference type="InterPro" id="IPR004023">
    <property type="entry name" value="Mago_nashi"/>
</dbReference>
<feature type="compositionally biased region" description="Gly residues" evidence="5">
    <location>
        <begin position="873"/>
        <end position="896"/>
    </location>
</feature>
<sequence>SSPPGRVRALRSFRARCTWCLVLDSGQMSARDFRLGLLVARALVDSLSEKDRLALFCRAGTIQYPGCQRRDRRPHHVPVTHEAKLAWRTFLIEACARQIKATSIMIAYISKGTITNLRAMHSILCNVTAWQRSLASAVVINSYQLDGQSQSMFEKTFMSQLAAGGRWRLLRVGRFHSTRALRVGPGMDRVSRFYEVFPPVQESEVQFSLPSQDLEGTGLVISASIPRSREAAGRGGRAHHRGLGFDLHLAQVADVVTYYNRDRSAYAFLVHKDGYTVMHPSLKRPVMNSRRAPVHTDIVHFEKYPNFDRIRRQILSEPEGNDTLLVNFDSEASINPILYRNAYERPQYYKAIYHWKRVEGVPFIVVVKTMHEMHKERQLTDSLVPSVDDLHYNRIDLYAQEEKPCVYLKQADHLCAQHILLIARTFKRPFDFLVEAERKMDVRMLIPEVRQDVAVVNNINKFWTDKHTKSPMRQYIVRRYIATTSGVVRVYPAPCSTRHSIPPPGSGTCAPCSIPPPHCGHGTLPDSGGAGYIVTLSYTVLEGNATGHHDPERDRVVAVDGIDLTYTFLYLQLRKLFPLCTEQNMRCFLLEDTGYMVAHPGFVQPHVRGPTEGNHITHREPLVAHDVLRHEHFVKKVLCNSYDDRTIQRSWLRPLSNLERGEHCVRYLISQVPGTNLFLGVVNRDRDQSNCGPEDCLLPCSTVDRQCLNCKALGGCGANRDEENPSCPRRPERGASVQFLLDAELSDYPACPAQPDCRSRRTAESCAGLVGCEWCSRRLAKTQSSIAPPTRHFTVAGSDNQLLPLSNSGGYCARPADLLWRRGRRRVALTPRLDWPPPQPPVRPHPLRRAAAAGGLDFNGRRRLGSELDAGYRGAGGPGEMNGAGGSSSGRGGGPIEAGPPILLARASCRRAGRWVCTSTSMHGGPNQQWLLQSSGSNSATKRIVSVLDSRFCLGVERAPLAHGSPIVLVRTDSSSAAAAAATFRFDSHDERLRLTTILLWSCWCCTEAGSRPAASCHLRYGQLTAEEVKSDRLTLECSVTVQDCSDGSYFCAHCAGKASAATADCSSSAMGSGLPFSRCGTAAVVPVKSRRSPAVLTFISICRRRRRLEVHARRQLDGGSASDIQGGVQPPPWRRVLLDLRLLSRVAMGVRPLFWLSIGGLCPGPPVTEFSSFVEDFARWQSAAGYLRPRKAVFSQQLVTSGSATVRRVTRAEFTKVEKGLDAFAKDRRGGGVCEGGAEAGFYLATGGCAGFGTANGTALKQQQIPWQPRTAARTHSTCATTSGTAAYSATNSWNSSSGRTASCATPTTRNYKNDTIDPQGGLRVPGSDGGAAPHRHREREIMQEDDQQWPMPDRVGRQELEIASTSASPPPRFGSLAEITGTKDPDGLRTFYYLVQDLKCLVFSLIGLALQDFAHLSTAAGV</sequence>
<evidence type="ECO:0000256" key="5">
    <source>
        <dbReference type="SAM" id="MobiDB-lite"/>
    </source>
</evidence>
<dbReference type="SUPFAM" id="SSF89817">
    <property type="entry name" value="Mago nashi protein"/>
    <property type="match status" value="1"/>
</dbReference>
<dbReference type="Pfam" id="PF11958">
    <property type="entry name" value="DUF3472"/>
    <property type="match status" value="1"/>
</dbReference>
<dbReference type="Pfam" id="PF02792">
    <property type="entry name" value="Mago_nashi"/>
    <property type="match status" value="1"/>
</dbReference>
<dbReference type="GO" id="GO:0051028">
    <property type="term" value="P:mRNA transport"/>
    <property type="evidence" value="ECO:0007669"/>
    <property type="project" value="UniProtKB-KW"/>
</dbReference>
<dbReference type="GO" id="GO:0008380">
    <property type="term" value="P:RNA splicing"/>
    <property type="evidence" value="ECO:0007669"/>
    <property type="project" value="InterPro"/>
</dbReference>
<feature type="region of interest" description="Disordered" evidence="5">
    <location>
        <begin position="1290"/>
        <end position="1335"/>
    </location>
</feature>
<dbReference type="WBParaSite" id="maker-uti_cns_0018831-snap-gene-0.2-mRNA-1">
    <property type="protein sequence ID" value="maker-uti_cns_0018831-snap-gene-0.2-mRNA-1"/>
    <property type="gene ID" value="maker-uti_cns_0018831-snap-gene-0.2"/>
</dbReference>
<evidence type="ECO:0000256" key="2">
    <source>
        <dbReference type="ARBA" id="ARBA00009270"/>
    </source>
</evidence>
<dbReference type="Proteomes" id="UP000095280">
    <property type="component" value="Unplaced"/>
</dbReference>
<keyword evidence="3" id="KW-0813">Transport</keyword>
<dbReference type="SUPFAM" id="SSF50370">
    <property type="entry name" value="Ricin B-like lectins"/>
    <property type="match status" value="1"/>
</dbReference>
<evidence type="ECO:0000313" key="7">
    <source>
        <dbReference type="WBParaSite" id="maker-uti_cns_0018831-snap-gene-0.2-mRNA-1"/>
    </source>
</evidence>
<organism evidence="6 7">
    <name type="scientific">Macrostomum lignano</name>
    <dbReference type="NCBI Taxonomy" id="282301"/>
    <lineage>
        <taxon>Eukaryota</taxon>
        <taxon>Metazoa</taxon>
        <taxon>Spiralia</taxon>
        <taxon>Lophotrochozoa</taxon>
        <taxon>Platyhelminthes</taxon>
        <taxon>Rhabditophora</taxon>
        <taxon>Macrostomorpha</taxon>
        <taxon>Macrostomida</taxon>
        <taxon>Macrostomidae</taxon>
        <taxon>Macrostomum</taxon>
    </lineage>
</organism>
<reference evidence="7" key="1">
    <citation type="submission" date="2016-11" db="UniProtKB">
        <authorList>
            <consortium name="WormBaseParasite"/>
        </authorList>
    </citation>
    <scope>IDENTIFICATION</scope>
</reference>
<keyword evidence="4" id="KW-0539">Nucleus</keyword>
<dbReference type="InterPro" id="IPR036605">
    <property type="entry name" value="Mago_nashi_sf"/>
</dbReference>
<dbReference type="InterPro" id="IPR021862">
    <property type="entry name" value="DUF3472"/>
</dbReference>
<dbReference type="PANTHER" id="PTHR10166">
    <property type="entry name" value="VOLTAGE-DEPENDENT CALCIUM CHANNEL SUBUNIT ALPHA-2/DELTA-RELATED"/>
    <property type="match status" value="1"/>
</dbReference>
<keyword evidence="3" id="KW-0509">mRNA transport</keyword>
<evidence type="ECO:0000256" key="3">
    <source>
        <dbReference type="ARBA" id="ARBA00022816"/>
    </source>
</evidence>
<keyword evidence="6" id="KW-1185">Reference proteome</keyword>
<evidence type="ECO:0000256" key="4">
    <source>
        <dbReference type="ARBA" id="ARBA00023242"/>
    </source>
</evidence>
<dbReference type="InterPro" id="IPR051173">
    <property type="entry name" value="Ca_channel_alpha-2/delta"/>
</dbReference>
<dbReference type="GO" id="GO:0005245">
    <property type="term" value="F:voltage-gated calcium channel activity"/>
    <property type="evidence" value="ECO:0007669"/>
    <property type="project" value="TreeGrafter"/>
</dbReference>
<accession>A0A1I8IXW0</accession>
<comment type="similarity">
    <text evidence="2">Belongs to the mago nashi family.</text>
</comment>
<name>A0A1I8IXW0_9PLAT</name>
<dbReference type="InterPro" id="IPR035992">
    <property type="entry name" value="Ricin_B-like_lectins"/>
</dbReference>
<feature type="compositionally biased region" description="Polar residues" evidence="5">
    <location>
        <begin position="1295"/>
        <end position="1312"/>
    </location>
</feature>
<evidence type="ECO:0000313" key="6">
    <source>
        <dbReference type="Proteomes" id="UP000095280"/>
    </source>
</evidence>
<protein>
    <submittedName>
        <fullName evidence="7">VWFA domain-containing protein</fullName>
    </submittedName>
</protein>
<dbReference type="PANTHER" id="PTHR10166:SF66">
    <property type="entry name" value="VWFA AND CACHE DOMAIN-CONTAINING PROTEIN CG16868"/>
    <property type="match status" value="1"/>
</dbReference>
<evidence type="ECO:0000256" key="1">
    <source>
        <dbReference type="ARBA" id="ARBA00004123"/>
    </source>
</evidence>
<dbReference type="GO" id="GO:0035145">
    <property type="term" value="C:exon-exon junction complex"/>
    <property type="evidence" value="ECO:0007669"/>
    <property type="project" value="InterPro"/>
</dbReference>